<organism evidence="1 2">
    <name type="scientific">Janibacter indicus</name>
    <dbReference type="NCBI Taxonomy" id="857417"/>
    <lineage>
        <taxon>Bacteria</taxon>
        <taxon>Bacillati</taxon>
        <taxon>Actinomycetota</taxon>
        <taxon>Actinomycetes</taxon>
        <taxon>Micrococcales</taxon>
        <taxon>Intrasporangiaceae</taxon>
        <taxon>Janibacter</taxon>
    </lineage>
</organism>
<evidence type="ECO:0000313" key="2">
    <source>
        <dbReference type="Proteomes" id="UP000593998"/>
    </source>
</evidence>
<dbReference type="AlphaFoldDB" id="A0A7L9J3N8"/>
<dbReference type="Proteomes" id="UP000593998">
    <property type="component" value="Chromosome"/>
</dbReference>
<dbReference type="RefSeq" id="WP_192912008.1">
    <property type="nucleotide sequence ID" value="NZ_CP062789.1"/>
</dbReference>
<reference evidence="1 2" key="1">
    <citation type="submission" date="2020-10" db="EMBL/GenBank/DDBJ databases">
        <title>Janibacter indicus TT2 genome sequence.</title>
        <authorList>
            <person name="Lee K."/>
            <person name="Ganzorig M."/>
        </authorList>
    </citation>
    <scope>NUCLEOTIDE SEQUENCE [LARGE SCALE GENOMIC DNA]</scope>
    <source>
        <strain evidence="1 2">TT2</strain>
    </source>
</reference>
<sequence length="273" mass="28515">MSATTQRPVSVEELRRAFQAVKAGTFRREAPTRSMGRPRPHGTPTWENLETVLPVISCSGGAGATTTALAIATAAQSGRVTECCSVTASGLAAAPTVELGQTPEGWSRGTRGSVLIERSCEVFASPEEVSLPTEPPAGCELTVLDVAWDLALVLSSPSWLSDQILSAPAVVVVSRATVPGMRRLEGALALLDEGPSVIAAVIGPRRKKWPKVLQASMGTLTRRLDAQGQLIDLPHDPDIALHGLTGRAIPTPLISAASHLLRLTGAGNITTKG</sequence>
<name>A0A7L9J3N8_9MICO</name>
<protein>
    <recommendedName>
        <fullName evidence="3">MinD-like ATPase involved in chromosome partitioning or flagellar assembly</fullName>
    </recommendedName>
</protein>
<accession>A0A7L9J3N8</accession>
<proteinExistence type="predicted"/>
<evidence type="ECO:0008006" key="3">
    <source>
        <dbReference type="Google" id="ProtNLM"/>
    </source>
</evidence>
<evidence type="ECO:0000313" key="1">
    <source>
        <dbReference type="EMBL" id="QOK24178.1"/>
    </source>
</evidence>
<gene>
    <name evidence="1" type="ORF">IGS73_07415</name>
</gene>
<dbReference type="EMBL" id="CP062789">
    <property type="protein sequence ID" value="QOK24178.1"/>
    <property type="molecule type" value="Genomic_DNA"/>
</dbReference>